<accession>G9ABY5</accession>
<sequence>MTKKCAGNIRSDRQASPGLQIDVEPCADLLMWGGQPVWPVYDRKQRRVLRDYCRLVGRPIVEVTGQPCLFAPRKQGLVIGVGKGASRAGELFAHLTGRSFISIATLRDLGVRSKETEVILGLSEVLDVDWLERIYGNLQWQRAPGIIAARNEMALVLQALLRSAAAHLDGETSRAATQIFPTFDTRGDIEGPSTAIFGKSAPPEAIINAVESGSDLLTLLTHSDGVDAKISSHLSLCSVKTKHEDGINFGPYCTVTGDCFRHNKPIPKAISDGHIVRPASLRARIVVLCACNVVLDPRAPVAQEYGYLLRLLESGHMGVAIVSWSIVSLNERSLRPLITCLLSGETVGRSVATFNRSAEARTAGLKFCILGDANIRLLESTTKTCTISGMSPHRSKKGQSVLREAAAGVGFLRGYLMNALVDSRDPDTDHLASEALVRLQCYEQLLWTGKPVEGYEGSAGVALRNGVLAFIARRGASVIAHDWTELAEQRRALADGQCIHCSGRLAKYLYKFRNSEIPPRRFSYCGRCHVVQDSPHTEDVLLKCNDGQFELYGELPRRNWAALIRLSCQNDAESVASQWPDDSNGAPARRFAPPRPWPIGPLKCSFVLLSGSSLSIANAPARDERRRTRRE</sequence>
<proteinExistence type="predicted"/>
<keyword evidence="1" id="KW-0614">Plasmid</keyword>
<protein>
    <submittedName>
        <fullName evidence="1">Uncharacterized protein</fullName>
    </submittedName>
</protein>
<dbReference type="HOGENOM" id="CLU_438627_0_0_5"/>
<name>G9ABY5_SINF1</name>
<evidence type="ECO:0000313" key="1">
    <source>
        <dbReference type="EMBL" id="CCE98564.1"/>
    </source>
</evidence>
<organism evidence="1 2">
    <name type="scientific">Sinorhizobium fredii (strain HH103)</name>
    <dbReference type="NCBI Taxonomy" id="1117943"/>
    <lineage>
        <taxon>Bacteria</taxon>
        <taxon>Pseudomonadati</taxon>
        <taxon>Pseudomonadota</taxon>
        <taxon>Alphaproteobacteria</taxon>
        <taxon>Hyphomicrobiales</taxon>
        <taxon>Rhizobiaceae</taxon>
        <taxon>Sinorhizobium/Ensifer group</taxon>
        <taxon>Sinorhizobium</taxon>
    </lineage>
</organism>
<gene>
    <name evidence="1" type="ordered locus">SFHH103_04074</name>
</gene>
<dbReference type="PATRIC" id="fig|380.5.peg.4286"/>
<dbReference type="AlphaFoldDB" id="G9ABY5"/>
<dbReference type="Proteomes" id="UP000007735">
    <property type="component" value="Plasmid pSfHH103c"/>
</dbReference>
<dbReference type="KEGG" id="sfh:SFHH103_04074"/>
<dbReference type="EMBL" id="HE616893">
    <property type="protein sequence ID" value="CCE98564.1"/>
    <property type="molecule type" value="Genomic_DNA"/>
</dbReference>
<geneLocation type="plasmid" evidence="1 2">
    <name>pSfHH103c</name>
</geneLocation>
<evidence type="ECO:0000313" key="2">
    <source>
        <dbReference type="Proteomes" id="UP000007735"/>
    </source>
</evidence>
<reference evidence="1 2" key="1">
    <citation type="journal article" date="2012" name="J. Bacteriol.">
        <title>Genome sequence of the soybean symbiont Sinorhizobium fredii HH103.</title>
        <authorList>
            <person name="Weidner S."/>
            <person name="Becker A."/>
            <person name="Bonilla I."/>
            <person name="Jaenicke S."/>
            <person name="Lloret J."/>
            <person name="Margaret I."/>
            <person name="Puhler A."/>
            <person name="Ruiz-Sainz J.E."/>
            <person name="Schneiker-Bekel S."/>
            <person name="Szczepanowski R."/>
            <person name="Vinardell J.M."/>
            <person name="Zehner S."/>
            <person name="Gottfert M."/>
        </authorList>
    </citation>
    <scope>NUCLEOTIDE SEQUENCE [LARGE SCALE GENOMIC DNA]</scope>
    <source>
        <strain evidence="1 2">HH103</strain>
        <plasmid evidence="2">pSfHH103c</plasmid>
    </source>
</reference>